<dbReference type="PANTHER" id="PTHR34857:SF2">
    <property type="entry name" value="SLL0384 PROTEIN"/>
    <property type="match status" value="1"/>
</dbReference>
<dbReference type="Proteomes" id="UP001243623">
    <property type="component" value="Chromosome"/>
</dbReference>
<comment type="subcellular location">
    <subcellularLocation>
        <location evidence="1">Membrane</location>
        <topology evidence="1">Multi-pass membrane protein</topology>
    </subcellularLocation>
</comment>
<dbReference type="InterPro" id="IPR051611">
    <property type="entry name" value="ECF_transporter_component"/>
</dbReference>
<dbReference type="KEGG" id="sgbi:P3F81_07795"/>
<accession>A0A9Y2AFD9</accession>
<dbReference type="AlphaFoldDB" id="A0A9Y2AFD9"/>
<keyword evidence="4 6" id="KW-1133">Transmembrane helix</keyword>
<dbReference type="EMBL" id="CP120678">
    <property type="protein sequence ID" value="WIW69819.1"/>
    <property type="molecule type" value="Genomic_DNA"/>
</dbReference>
<name>A0A9Y2AFD9_9FIRM</name>
<dbReference type="InterPro" id="IPR003339">
    <property type="entry name" value="ABC/ECF_trnsptr_transmembrane"/>
</dbReference>
<keyword evidence="5 6" id="KW-0472">Membrane</keyword>
<evidence type="ECO:0000256" key="5">
    <source>
        <dbReference type="ARBA" id="ARBA00023136"/>
    </source>
</evidence>
<dbReference type="GO" id="GO:0005886">
    <property type="term" value="C:plasma membrane"/>
    <property type="evidence" value="ECO:0007669"/>
    <property type="project" value="UniProtKB-ARBA"/>
</dbReference>
<evidence type="ECO:0000256" key="6">
    <source>
        <dbReference type="SAM" id="Phobius"/>
    </source>
</evidence>
<organism evidence="7 8">
    <name type="scientific">Selenobaculum gibii</name>
    <dbReference type="NCBI Taxonomy" id="3054208"/>
    <lineage>
        <taxon>Bacteria</taxon>
        <taxon>Bacillati</taxon>
        <taxon>Bacillota</taxon>
        <taxon>Negativicutes</taxon>
        <taxon>Selenomonadales</taxon>
        <taxon>Selenomonadaceae</taxon>
        <taxon>Selenobaculum</taxon>
    </lineage>
</organism>
<evidence type="ECO:0000256" key="1">
    <source>
        <dbReference type="ARBA" id="ARBA00004141"/>
    </source>
</evidence>
<keyword evidence="2" id="KW-1003">Cell membrane</keyword>
<dbReference type="RefSeq" id="WP_147669863.1">
    <property type="nucleotide sequence ID" value="NZ_CP120678.1"/>
</dbReference>
<proteinExistence type="predicted"/>
<sequence length="294" mass="33583">MFNKQVLEVTAKNTPFHRLDARTKLLFAAAVSMGVLLIDSPLTLYFIFLFVLFMHFIAKSSFSKWLVLMLIILIGVWGSVVSQAMFYNQLPRTPILCLLAMDESRLMMSDGVYLYREGIQYGALQALRAATMVSAGMLLCWTTDQRDLLKGFIYWKMPYELAFMSITSLRFLPDIVTETMTVMTAQKLRGAKPFRSLKINRLIHTLYQILYPILARTIKRAGTLALSVESRGFGRSLRVQTLKLWAGKEKICAAGIGILICILFGVKLIYWLQFNGVLYLSSFRPVYDLVKIWL</sequence>
<keyword evidence="8" id="KW-1185">Reference proteome</keyword>
<dbReference type="Pfam" id="PF02361">
    <property type="entry name" value="CbiQ"/>
    <property type="match status" value="1"/>
</dbReference>
<feature type="transmembrane region" description="Helical" evidence="6">
    <location>
        <begin position="251"/>
        <end position="272"/>
    </location>
</feature>
<keyword evidence="3 6" id="KW-0812">Transmembrane</keyword>
<dbReference type="CDD" id="cd16914">
    <property type="entry name" value="EcfT"/>
    <property type="match status" value="1"/>
</dbReference>
<evidence type="ECO:0000313" key="8">
    <source>
        <dbReference type="Proteomes" id="UP001243623"/>
    </source>
</evidence>
<evidence type="ECO:0000256" key="4">
    <source>
        <dbReference type="ARBA" id="ARBA00022989"/>
    </source>
</evidence>
<dbReference type="PANTHER" id="PTHR34857">
    <property type="entry name" value="SLL0384 PROTEIN"/>
    <property type="match status" value="1"/>
</dbReference>
<protein>
    <submittedName>
        <fullName evidence="7">Energy-coupling factor transporter transmembrane component T</fullName>
    </submittedName>
</protein>
<evidence type="ECO:0000256" key="2">
    <source>
        <dbReference type="ARBA" id="ARBA00022475"/>
    </source>
</evidence>
<evidence type="ECO:0000313" key="7">
    <source>
        <dbReference type="EMBL" id="WIW69819.1"/>
    </source>
</evidence>
<evidence type="ECO:0000256" key="3">
    <source>
        <dbReference type="ARBA" id="ARBA00022692"/>
    </source>
</evidence>
<feature type="transmembrane region" description="Helical" evidence="6">
    <location>
        <begin position="65"/>
        <end position="86"/>
    </location>
</feature>
<reference evidence="7" key="1">
    <citation type="submission" date="2023-03" db="EMBL/GenBank/DDBJ databases">
        <title>Selenobaculum gbiensis gen. nov. sp. nov., a new bacterium isolated from the gut microbiota of IBD patient.</title>
        <authorList>
            <person name="Yeo S."/>
            <person name="Park H."/>
            <person name="Huh C.S."/>
        </authorList>
    </citation>
    <scope>NUCLEOTIDE SEQUENCE</scope>
    <source>
        <strain evidence="7">ICN-92133</strain>
    </source>
</reference>
<feature type="transmembrane region" description="Helical" evidence="6">
    <location>
        <begin position="25"/>
        <end position="53"/>
    </location>
</feature>
<gene>
    <name evidence="7" type="ORF">P3F81_07795</name>
</gene>